<organism evidence="2">
    <name type="scientific">Paenibacillus thiaminolyticus</name>
    <name type="common">Bacillus thiaminolyticus</name>
    <dbReference type="NCBI Taxonomy" id="49283"/>
    <lineage>
        <taxon>Bacteria</taxon>
        <taxon>Bacillati</taxon>
        <taxon>Bacillota</taxon>
        <taxon>Bacilli</taxon>
        <taxon>Bacillales</taxon>
        <taxon>Paenibacillaceae</taxon>
        <taxon>Paenibacillus</taxon>
    </lineage>
</organism>
<gene>
    <name evidence="2" type="ORF">DQX05_16445</name>
</gene>
<dbReference type="EMBL" id="QYZD01000014">
    <property type="protein sequence ID" value="RJG22817.1"/>
    <property type="molecule type" value="Genomic_DNA"/>
</dbReference>
<reference evidence="2" key="1">
    <citation type="submission" date="2018-09" db="EMBL/GenBank/DDBJ databases">
        <title>Paenibacillus SK2017-BO5.</title>
        <authorList>
            <person name="Piskunova J.V."/>
            <person name="Dubiley S.A."/>
            <person name="Severinov K.V."/>
        </authorList>
    </citation>
    <scope>NUCLEOTIDE SEQUENCE [LARGE SCALE GENOMIC DNA]</scope>
    <source>
        <strain evidence="2">BO5</strain>
    </source>
</reference>
<keyword evidence="1" id="KW-0472">Membrane</keyword>
<feature type="transmembrane region" description="Helical" evidence="1">
    <location>
        <begin position="21"/>
        <end position="43"/>
    </location>
</feature>
<dbReference type="PANTHER" id="PTHR37305:SF1">
    <property type="entry name" value="MEMBRANE PROTEIN"/>
    <property type="match status" value="1"/>
</dbReference>
<keyword evidence="1" id="KW-0812">Transmembrane</keyword>
<feature type="transmembrane region" description="Helical" evidence="1">
    <location>
        <begin position="171"/>
        <end position="193"/>
    </location>
</feature>
<feature type="transmembrane region" description="Helical" evidence="1">
    <location>
        <begin position="224"/>
        <end position="246"/>
    </location>
</feature>
<feature type="transmembrane region" description="Helical" evidence="1">
    <location>
        <begin position="143"/>
        <end position="164"/>
    </location>
</feature>
<protein>
    <submittedName>
        <fullName evidence="2">ABC transporter permease</fullName>
    </submittedName>
</protein>
<dbReference type="RefSeq" id="WP_119794627.1">
    <property type="nucleotide sequence ID" value="NZ_QYZD01000014.1"/>
</dbReference>
<dbReference type="PANTHER" id="PTHR37305">
    <property type="entry name" value="INTEGRAL MEMBRANE PROTEIN-RELATED"/>
    <property type="match status" value="1"/>
</dbReference>
<feature type="transmembrane region" description="Helical" evidence="1">
    <location>
        <begin position="49"/>
        <end position="75"/>
    </location>
</feature>
<sequence length="252" mass="28278">MSYFFSLVQNEWMKTNSKRQAPYYYIFLALMAVMLGVVARFFVFKDGAMSYLGFADTFVSIARSLTTFFIIIVAAQTITDEFKDGTIKQLLIRPASRALVLASKWVNALLVLFAAYMIILLLGLGVGAALFNLSAEDASLMDSVVALFLGYSDAAFQLTLAFMIAVLTRSLGLSIVLPIIFQILAGTVTMMLYQKVWYKWLVFPHLNWGPYFGEGQLPYEGATIGFSLMMYAIYFAVLLAISFFVFQKRDVQ</sequence>
<keyword evidence="1" id="KW-1133">Transmembrane helix</keyword>
<evidence type="ECO:0000313" key="2">
    <source>
        <dbReference type="EMBL" id="RJG22817.1"/>
    </source>
</evidence>
<accession>A0A3A3GXK3</accession>
<dbReference type="Proteomes" id="UP000266177">
    <property type="component" value="Unassembled WGS sequence"/>
</dbReference>
<name>A0A3A3GXK3_PANTH</name>
<evidence type="ECO:0000256" key="1">
    <source>
        <dbReference type="SAM" id="Phobius"/>
    </source>
</evidence>
<dbReference type="OrthoDB" id="8613028at2"/>
<feature type="transmembrane region" description="Helical" evidence="1">
    <location>
        <begin position="105"/>
        <end position="131"/>
    </location>
</feature>
<comment type="caution">
    <text evidence="2">The sequence shown here is derived from an EMBL/GenBank/DDBJ whole genome shotgun (WGS) entry which is preliminary data.</text>
</comment>
<dbReference type="AlphaFoldDB" id="A0A3A3GXK3"/>
<dbReference type="Pfam" id="PF12730">
    <property type="entry name" value="ABC2_membrane_4"/>
    <property type="match status" value="1"/>
</dbReference>
<proteinExistence type="predicted"/>